<dbReference type="GO" id="GO:0016020">
    <property type="term" value="C:membrane"/>
    <property type="evidence" value="ECO:0007669"/>
    <property type="project" value="InterPro"/>
</dbReference>
<evidence type="ECO:0000259" key="1">
    <source>
        <dbReference type="PROSITE" id="PS50857"/>
    </source>
</evidence>
<dbReference type="PROSITE" id="PS50857">
    <property type="entry name" value="COX2_CUA"/>
    <property type="match status" value="1"/>
</dbReference>
<feature type="non-terminal residue" evidence="2">
    <location>
        <position position="1"/>
    </location>
</feature>
<keyword evidence="3" id="KW-1185">Reference proteome</keyword>
<evidence type="ECO:0000313" key="2">
    <source>
        <dbReference type="EMBL" id="MBA0084972.1"/>
    </source>
</evidence>
<dbReference type="InterPro" id="IPR008972">
    <property type="entry name" value="Cupredoxin"/>
</dbReference>
<dbReference type="Gene3D" id="2.60.40.420">
    <property type="entry name" value="Cupredoxins - blue copper proteins"/>
    <property type="match status" value="1"/>
</dbReference>
<reference evidence="2" key="1">
    <citation type="submission" date="2020-06" db="EMBL/GenBank/DDBJ databases">
        <title>Legume-microbial interactions unlock mineral nutrients during tropical forest succession.</title>
        <authorList>
            <person name="Epihov D.Z."/>
        </authorList>
    </citation>
    <scope>NUCLEOTIDE SEQUENCE [LARGE SCALE GENOMIC DNA]</scope>
    <source>
        <strain evidence="2">Pan2503</strain>
    </source>
</reference>
<gene>
    <name evidence="2" type="ORF">HRJ53_08250</name>
</gene>
<comment type="caution">
    <text evidence="2">The sequence shown here is derived from an EMBL/GenBank/DDBJ whole genome shotgun (WGS) entry which is preliminary data.</text>
</comment>
<evidence type="ECO:0000313" key="3">
    <source>
        <dbReference type="Proteomes" id="UP000567293"/>
    </source>
</evidence>
<sequence>TWSLPLLTIMLLGSVAWIGSHELDPARPLAPDDKTLNVQAVSLDWKWLFIYPDQNVASVNRLVIPAGVPILGLEGTTTSR</sequence>
<proteinExistence type="predicted"/>
<protein>
    <submittedName>
        <fullName evidence="2">Cytochrome ubiquinol oxidase subunit II</fullName>
    </submittedName>
</protein>
<dbReference type="SUPFAM" id="SSF49503">
    <property type="entry name" value="Cupredoxins"/>
    <property type="match status" value="1"/>
</dbReference>
<dbReference type="InterPro" id="IPR002429">
    <property type="entry name" value="CcO_II-like_C"/>
</dbReference>
<name>A0A7V8NPJ7_9BACT</name>
<dbReference type="GO" id="GO:0005507">
    <property type="term" value="F:copper ion binding"/>
    <property type="evidence" value="ECO:0007669"/>
    <property type="project" value="InterPro"/>
</dbReference>
<dbReference type="EMBL" id="JACDQQ010000796">
    <property type="protein sequence ID" value="MBA0084972.1"/>
    <property type="molecule type" value="Genomic_DNA"/>
</dbReference>
<dbReference type="AlphaFoldDB" id="A0A7V8NPJ7"/>
<accession>A0A7V8NPJ7</accession>
<feature type="domain" description="Cytochrome oxidase subunit II copper A binding" evidence="1">
    <location>
        <begin position="33"/>
        <end position="80"/>
    </location>
</feature>
<dbReference type="Proteomes" id="UP000567293">
    <property type="component" value="Unassembled WGS sequence"/>
</dbReference>
<dbReference type="GO" id="GO:0004129">
    <property type="term" value="F:cytochrome-c oxidase activity"/>
    <property type="evidence" value="ECO:0007669"/>
    <property type="project" value="InterPro"/>
</dbReference>
<organism evidence="2 3">
    <name type="scientific">Candidatus Acidiferrum panamense</name>
    <dbReference type="NCBI Taxonomy" id="2741543"/>
    <lineage>
        <taxon>Bacteria</taxon>
        <taxon>Pseudomonadati</taxon>
        <taxon>Acidobacteriota</taxon>
        <taxon>Terriglobia</taxon>
        <taxon>Candidatus Acidiferrales</taxon>
        <taxon>Candidatus Acidiferrum</taxon>
    </lineage>
</organism>